<dbReference type="GO" id="GO:0005774">
    <property type="term" value="C:vacuolar membrane"/>
    <property type="evidence" value="ECO:0007669"/>
    <property type="project" value="UniProtKB-SubCell"/>
</dbReference>
<dbReference type="AlphaFoldDB" id="A0A6A6LAU3"/>
<gene>
    <name evidence="12" type="ORF">GH714_023988</name>
</gene>
<keyword evidence="7 9" id="KW-0472">Membrane</keyword>
<feature type="compositionally biased region" description="Low complexity" evidence="8">
    <location>
        <begin position="18"/>
        <end position="32"/>
    </location>
</feature>
<keyword evidence="6 9" id="KW-1133">Transmembrane helix</keyword>
<keyword evidence="3" id="KW-0813">Transport</keyword>
<evidence type="ECO:0000256" key="5">
    <source>
        <dbReference type="ARBA" id="ARBA00022692"/>
    </source>
</evidence>
<keyword evidence="13" id="KW-1185">Reference proteome</keyword>
<comment type="caution">
    <text evidence="12">The sequence shown here is derived from an EMBL/GenBank/DDBJ whole genome shotgun (WGS) entry which is preliminary data.</text>
</comment>
<dbReference type="PANTHER" id="PTHR43840">
    <property type="entry name" value="MITOCHONDRIAL METAL TRANSPORTER 1-RELATED"/>
    <property type="match status" value="1"/>
</dbReference>
<comment type="subcellular location">
    <subcellularLocation>
        <location evidence="2">Vacuole membrane</location>
        <topology evidence="2">Multi-pass membrane protein</topology>
    </subcellularLocation>
</comment>
<proteinExistence type="predicted"/>
<feature type="domain" description="Cation efflux protein cytoplasmic" evidence="11">
    <location>
        <begin position="331"/>
        <end position="407"/>
    </location>
</feature>
<dbReference type="InterPro" id="IPR050291">
    <property type="entry name" value="CDF_Transporter"/>
</dbReference>
<evidence type="ECO:0000313" key="13">
    <source>
        <dbReference type="Proteomes" id="UP000467840"/>
    </source>
</evidence>
<comment type="function">
    <text evidence="1">Involved in sequestration of excess metal in the cytoplasm into vacuoles to maintain metal homeostasis.</text>
</comment>
<evidence type="ECO:0000259" key="11">
    <source>
        <dbReference type="Pfam" id="PF16916"/>
    </source>
</evidence>
<feature type="domain" description="Cation efflux protein transmembrane" evidence="10">
    <location>
        <begin position="164"/>
        <end position="326"/>
    </location>
</feature>
<dbReference type="NCBIfam" id="TIGR01297">
    <property type="entry name" value="CDF"/>
    <property type="match status" value="1"/>
</dbReference>
<accession>A0A6A6LAU3</accession>
<feature type="compositionally biased region" description="Polar residues" evidence="8">
    <location>
        <begin position="38"/>
        <end position="47"/>
    </location>
</feature>
<dbReference type="InterPro" id="IPR058533">
    <property type="entry name" value="Cation_efflux_TM"/>
</dbReference>
<evidence type="ECO:0000256" key="6">
    <source>
        <dbReference type="ARBA" id="ARBA00022989"/>
    </source>
</evidence>
<dbReference type="InterPro" id="IPR002524">
    <property type="entry name" value="Cation_efflux"/>
</dbReference>
<keyword evidence="4" id="KW-0926">Vacuole</keyword>
<dbReference type="FunFam" id="3.30.70.1350:FF:000008">
    <property type="entry name" value="Metal tolerance protein C1"/>
    <property type="match status" value="1"/>
</dbReference>
<dbReference type="Gene3D" id="3.30.70.1350">
    <property type="entry name" value="Cation efflux protein, cytoplasmic domain"/>
    <property type="match status" value="2"/>
</dbReference>
<keyword evidence="5 9" id="KW-0812">Transmembrane</keyword>
<evidence type="ECO:0000313" key="12">
    <source>
        <dbReference type="EMBL" id="KAF2298532.1"/>
    </source>
</evidence>
<dbReference type="Proteomes" id="UP000467840">
    <property type="component" value="Chromosome 1"/>
</dbReference>
<organism evidence="12 13">
    <name type="scientific">Hevea brasiliensis</name>
    <name type="common">Para rubber tree</name>
    <name type="synonym">Siphonia brasiliensis</name>
    <dbReference type="NCBI Taxonomy" id="3981"/>
    <lineage>
        <taxon>Eukaryota</taxon>
        <taxon>Viridiplantae</taxon>
        <taxon>Streptophyta</taxon>
        <taxon>Embryophyta</taxon>
        <taxon>Tracheophyta</taxon>
        <taxon>Spermatophyta</taxon>
        <taxon>Magnoliopsida</taxon>
        <taxon>eudicotyledons</taxon>
        <taxon>Gunneridae</taxon>
        <taxon>Pentapetalae</taxon>
        <taxon>rosids</taxon>
        <taxon>fabids</taxon>
        <taxon>Malpighiales</taxon>
        <taxon>Euphorbiaceae</taxon>
        <taxon>Crotonoideae</taxon>
        <taxon>Micrandreae</taxon>
        <taxon>Hevea</taxon>
    </lineage>
</organism>
<evidence type="ECO:0000259" key="10">
    <source>
        <dbReference type="Pfam" id="PF01545"/>
    </source>
</evidence>
<dbReference type="Pfam" id="PF01545">
    <property type="entry name" value="Cation_efflux"/>
    <property type="match status" value="1"/>
</dbReference>
<evidence type="ECO:0000256" key="8">
    <source>
        <dbReference type="SAM" id="MobiDB-lite"/>
    </source>
</evidence>
<reference evidence="12 13" key="1">
    <citation type="journal article" date="2020" name="Mol. Plant">
        <title>The Chromosome-Based Rubber Tree Genome Provides New Insights into Spurge Genome Evolution and Rubber Biosynthesis.</title>
        <authorList>
            <person name="Liu J."/>
            <person name="Shi C."/>
            <person name="Shi C.C."/>
            <person name="Li W."/>
            <person name="Zhang Q.J."/>
            <person name="Zhang Y."/>
            <person name="Li K."/>
            <person name="Lu H.F."/>
            <person name="Shi C."/>
            <person name="Zhu S.T."/>
            <person name="Xiao Z.Y."/>
            <person name="Nan H."/>
            <person name="Yue Y."/>
            <person name="Zhu X.G."/>
            <person name="Wu Y."/>
            <person name="Hong X.N."/>
            <person name="Fan G.Y."/>
            <person name="Tong Y."/>
            <person name="Zhang D."/>
            <person name="Mao C.L."/>
            <person name="Liu Y.L."/>
            <person name="Hao S.J."/>
            <person name="Liu W.Q."/>
            <person name="Lv M.Q."/>
            <person name="Zhang H.B."/>
            <person name="Liu Y."/>
            <person name="Hu-Tang G.R."/>
            <person name="Wang J.P."/>
            <person name="Wang J.H."/>
            <person name="Sun Y.H."/>
            <person name="Ni S.B."/>
            <person name="Chen W.B."/>
            <person name="Zhang X.C."/>
            <person name="Jiao Y.N."/>
            <person name="Eichler E.E."/>
            <person name="Li G.H."/>
            <person name="Liu X."/>
            <person name="Gao L.Z."/>
        </authorList>
    </citation>
    <scope>NUCLEOTIDE SEQUENCE [LARGE SCALE GENOMIC DNA]</scope>
    <source>
        <strain evidence="13">cv. GT1</strain>
        <tissue evidence="12">Leaf</tissue>
    </source>
</reference>
<name>A0A6A6LAU3_HEVBR</name>
<evidence type="ECO:0000256" key="2">
    <source>
        <dbReference type="ARBA" id="ARBA00004128"/>
    </source>
</evidence>
<dbReference type="InterPro" id="IPR027470">
    <property type="entry name" value="Cation_efflux_CTD"/>
</dbReference>
<sequence length="522" mass="57096">MSTGDIQKAKMRALFMQGNYGKTGSSSNGTNSRKTESSIKPSNTPSGNLFPASKVPLQPKIVEHKKPVMISSKISDKHEGPLDPKLNMDSKEPLGELCRRVQIPWQTPQKVAFRPFSWSLRTANHGHRASGEEGEKIFRLGLAADNWLGCWKSFDSVVSGLLTGHGKFESLGALGISCMLLATAGGIAWHAVDLLLGLLFASPEAVNHSLTYEHVHSHSHRHGGHHQGIDMDHPILALSMTIVSISIKEGLYWITKRAGERQGSGLMKANAWHHRADAISSVVALIGVGGSILGVKFLDPLAGLVVSGMIVKAGLETGYHSVLELVDAAIPAEHLDPIKQTILQVEGVKGCHCLRGRRAGSNLHLDVHIEVDPFSSVSAAHGIGEKVRQEIHKSYPEIAEVFIHIDPSFLHFSPNVMGWQDNVEGTTNNRNVSLEDRDIGLIVSNLSRFPEKMEVERITRHFLQGKILLEVEVSMPPDILIRDAIEVAEAVKKEILRAASDIIQVRIQLRLGQPISKFAVKM</sequence>
<feature type="region of interest" description="Disordered" evidence="8">
    <location>
        <begin position="17"/>
        <end position="52"/>
    </location>
</feature>
<dbReference type="FunFam" id="1.20.1510.10:FF:000023">
    <property type="entry name" value="Metal tolerance protein C1"/>
    <property type="match status" value="1"/>
</dbReference>
<dbReference type="Gene3D" id="1.20.1510.10">
    <property type="entry name" value="Cation efflux protein transmembrane domain"/>
    <property type="match status" value="1"/>
</dbReference>
<evidence type="ECO:0000256" key="7">
    <source>
        <dbReference type="ARBA" id="ARBA00023136"/>
    </source>
</evidence>
<dbReference type="EMBL" id="JAAGAX010000011">
    <property type="protein sequence ID" value="KAF2298532.1"/>
    <property type="molecule type" value="Genomic_DNA"/>
</dbReference>
<dbReference type="SUPFAM" id="SSF161111">
    <property type="entry name" value="Cation efflux protein transmembrane domain-like"/>
    <property type="match status" value="1"/>
</dbReference>
<dbReference type="InterPro" id="IPR027469">
    <property type="entry name" value="Cation_efflux_TMD_sf"/>
</dbReference>
<evidence type="ECO:0000256" key="9">
    <source>
        <dbReference type="SAM" id="Phobius"/>
    </source>
</evidence>
<dbReference type="GO" id="GO:0008324">
    <property type="term" value="F:monoatomic cation transmembrane transporter activity"/>
    <property type="evidence" value="ECO:0007669"/>
    <property type="project" value="InterPro"/>
</dbReference>
<feature type="transmembrane region" description="Helical" evidence="9">
    <location>
        <begin position="171"/>
        <end position="192"/>
    </location>
</feature>
<dbReference type="InterPro" id="IPR036837">
    <property type="entry name" value="Cation_efflux_CTD_sf"/>
</dbReference>
<evidence type="ECO:0000256" key="3">
    <source>
        <dbReference type="ARBA" id="ARBA00022448"/>
    </source>
</evidence>
<evidence type="ECO:0000256" key="1">
    <source>
        <dbReference type="ARBA" id="ARBA00003168"/>
    </source>
</evidence>
<dbReference type="SUPFAM" id="SSF160240">
    <property type="entry name" value="Cation efflux protein cytoplasmic domain-like"/>
    <property type="match status" value="1"/>
</dbReference>
<evidence type="ECO:0000256" key="4">
    <source>
        <dbReference type="ARBA" id="ARBA00022554"/>
    </source>
</evidence>
<dbReference type="PANTHER" id="PTHR43840:SF15">
    <property type="entry name" value="MITOCHONDRIAL METAL TRANSPORTER 1-RELATED"/>
    <property type="match status" value="1"/>
</dbReference>
<protein>
    <submittedName>
        <fullName evidence="12">Uncharacterized protein</fullName>
    </submittedName>
</protein>
<dbReference type="Pfam" id="PF16916">
    <property type="entry name" value="ZT_dimer"/>
    <property type="match status" value="1"/>
</dbReference>